<evidence type="ECO:0000313" key="2">
    <source>
        <dbReference type="Proteomes" id="UP000621266"/>
    </source>
</evidence>
<protein>
    <submittedName>
        <fullName evidence="1">HAD family hydrolase</fullName>
    </submittedName>
</protein>
<dbReference type="InterPro" id="IPR023214">
    <property type="entry name" value="HAD_sf"/>
</dbReference>
<dbReference type="InterPro" id="IPR023198">
    <property type="entry name" value="PGP-like_dom2"/>
</dbReference>
<reference evidence="1 2" key="1">
    <citation type="submission" date="2019-10" db="EMBL/GenBank/DDBJ databases">
        <title>Streptomyces tenebrisbrunneis sp.nov., an endogenous actinomycete isolated from of Lycium ruthenicum.</title>
        <authorList>
            <person name="Ma L."/>
        </authorList>
    </citation>
    <scope>NUCLEOTIDE SEQUENCE [LARGE SCALE GENOMIC DNA]</scope>
    <source>
        <strain evidence="1 2">TRM 66187</strain>
    </source>
</reference>
<gene>
    <name evidence="1" type="ORF">GCU69_24500</name>
</gene>
<keyword evidence="1" id="KW-0378">Hydrolase</keyword>
<dbReference type="Gene3D" id="3.40.50.1000">
    <property type="entry name" value="HAD superfamily/HAD-like"/>
    <property type="match status" value="1"/>
</dbReference>
<dbReference type="PANTHER" id="PTHR43434:SF1">
    <property type="entry name" value="PHOSPHOGLYCOLATE PHOSPHATASE"/>
    <property type="match status" value="1"/>
</dbReference>
<dbReference type="Proteomes" id="UP000621266">
    <property type="component" value="Unassembled WGS sequence"/>
</dbReference>
<dbReference type="InterPro" id="IPR050155">
    <property type="entry name" value="HAD-like_hydrolase_sf"/>
</dbReference>
<keyword evidence="2" id="KW-1185">Reference proteome</keyword>
<dbReference type="EMBL" id="WHPN01000363">
    <property type="protein sequence ID" value="KAF4406531.1"/>
    <property type="molecule type" value="Genomic_DNA"/>
</dbReference>
<dbReference type="SUPFAM" id="SSF56784">
    <property type="entry name" value="HAD-like"/>
    <property type="match status" value="1"/>
</dbReference>
<dbReference type="InterPro" id="IPR036412">
    <property type="entry name" value="HAD-like_sf"/>
</dbReference>
<comment type="caution">
    <text evidence="1">The sequence shown here is derived from an EMBL/GenBank/DDBJ whole genome shotgun (WGS) entry which is preliminary data.</text>
</comment>
<sequence>MGHGIGSDKGKLAAHVVWDWNGTLFHDFDAVIGATNAALAEIGAGPVTAGRYRELYCVPVPLFYQRLLGRQPTGTEWRSMEAAFRAHYGRQVANAALARGAKELLARRQAAGSTQSLCSLAPHRDLLPILRTHGIERRFVRVDGRLGETHTGKAEQMVRHLASLRGIRPERVVVIGDALDDAVAARHSGARAVLYTGGSNSRASLEPAGVPVVDSLEEAVETAESLVARPRPL</sequence>
<dbReference type="SFLD" id="SFLDG01129">
    <property type="entry name" value="C1.5:_HAD__Beta-PGM__Phosphata"/>
    <property type="match status" value="1"/>
</dbReference>
<dbReference type="Gene3D" id="1.10.150.240">
    <property type="entry name" value="Putative phosphatase, domain 2"/>
    <property type="match status" value="1"/>
</dbReference>
<dbReference type="Pfam" id="PF00702">
    <property type="entry name" value="Hydrolase"/>
    <property type="match status" value="1"/>
</dbReference>
<accession>A0ABQ7FBR1</accession>
<evidence type="ECO:0000313" key="1">
    <source>
        <dbReference type="EMBL" id="KAF4406531.1"/>
    </source>
</evidence>
<dbReference type="SFLD" id="SFLDS00003">
    <property type="entry name" value="Haloacid_Dehalogenase"/>
    <property type="match status" value="1"/>
</dbReference>
<organism evidence="1 2">
    <name type="scientific">Streptomyces lycii</name>
    <dbReference type="NCBI Taxonomy" id="2654337"/>
    <lineage>
        <taxon>Bacteria</taxon>
        <taxon>Bacillati</taxon>
        <taxon>Actinomycetota</taxon>
        <taxon>Actinomycetes</taxon>
        <taxon>Kitasatosporales</taxon>
        <taxon>Streptomycetaceae</taxon>
        <taxon>Streptomyces</taxon>
    </lineage>
</organism>
<dbReference type="RefSeq" id="WP_098752157.1">
    <property type="nucleotide sequence ID" value="NZ_WHPN01000363.1"/>
</dbReference>
<dbReference type="PANTHER" id="PTHR43434">
    <property type="entry name" value="PHOSPHOGLYCOLATE PHOSPHATASE"/>
    <property type="match status" value="1"/>
</dbReference>
<name>A0ABQ7FBR1_9ACTN</name>
<dbReference type="GO" id="GO:0016787">
    <property type="term" value="F:hydrolase activity"/>
    <property type="evidence" value="ECO:0007669"/>
    <property type="project" value="UniProtKB-KW"/>
</dbReference>
<proteinExistence type="predicted"/>